<evidence type="ECO:0000256" key="6">
    <source>
        <dbReference type="ARBA" id="ARBA00022729"/>
    </source>
</evidence>
<dbReference type="GO" id="GO:0007200">
    <property type="term" value="P:phospholipase C-activating G protein-coupled receptor signaling pathway"/>
    <property type="evidence" value="ECO:0007669"/>
    <property type="project" value="TreeGrafter"/>
</dbReference>
<evidence type="ECO:0000256" key="2">
    <source>
        <dbReference type="ARBA" id="ARBA00019705"/>
    </source>
</evidence>
<evidence type="ECO:0000256" key="3">
    <source>
        <dbReference type="ARBA" id="ARBA00022475"/>
    </source>
</evidence>
<protein>
    <recommendedName>
        <fullName evidence="2">Proteinase-activated receptor 1</fullName>
    </recommendedName>
    <alternativeName>
        <fullName evidence="15">Thrombin receptor</fullName>
    </alternativeName>
</protein>
<dbReference type="PRINTS" id="PR00908">
    <property type="entry name" value="THROMBINR"/>
</dbReference>
<keyword evidence="13" id="KW-0325">Glycoprotein</keyword>
<evidence type="ECO:0000313" key="20">
    <source>
        <dbReference type="EMBL" id="KAF6721714.1"/>
    </source>
</evidence>
<dbReference type="STRING" id="30732.ENSOMEP00000032161"/>
<evidence type="ECO:0000256" key="5">
    <source>
        <dbReference type="ARBA" id="ARBA00022696"/>
    </source>
</evidence>
<gene>
    <name evidence="20" type="ORF">FQA47_007894</name>
</gene>
<dbReference type="GO" id="GO:0015057">
    <property type="term" value="F:thrombin-activated receptor activity"/>
    <property type="evidence" value="ECO:0007669"/>
    <property type="project" value="InterPro"/>
</dbReference>
<dbReference type="PRINTS" id="PR01428">
    <property type="entry name" value="PROTEASEAR"/>
</dbReference>
<feature type="disulfide bond" evidence="16">
    <location>
        <begin position="164"/>
        <end position="243"/>
    </location>
</feature>
<dbReference type="GO" id="GO:0005886">
    <property type="term" value="C:plasma membrane"/>
    <property type="evidence" value="ECO:0007669"/>
    <property type="project" value="UniProtKB-SubCell"/>
</dbReference>
<dbReference type="InterPro" id="IPR000935">
    <property type="entry name" value="Thrmbn_rcpt"/>
</dbReference>
<evidence type="ECO:0000256" key="8">
    <source>
        <dbReference type="ARBA" id="ARBA00023040"/>
    </source>
</evidence>
<keyword evidence="11 16" id="KW-1015">Disulfide bond</keyword>
<dbReference type="GO" id="GO:0035025">
    <property type="term" value="P:positive regulation of Rho protein signal transduction"/>
    <property type="evidence" value="ECO:0007669"/>
    <property type="project" value="TreeGrafter"/>
</dbReference>
<feature type="signal peptide" evidence="18">
    <location>
        <begin position="1"/>
        <end position="22"/>
    </location>
</feature>
<dbReference type="Ensembl" id="ENSOMET00000024101.1">
    <property type="protein sequence ID" value="ENSOMEP00000032161.1"/>
    <property type="gene ID" value="ENSOMEG00000017436.1"/>
</dbReference>
<keyword evidence="6 18" id="KW-0732">Signal</keyword>
<dbReference type="PRINTS" id="PR00237">
    <property type="entry name" value="GPCRRHODOPSN"/>
</dbReference>
<feature type="transmembrane region" description="Helical" evidence="17">
    <location>
        <begin position="209"/>
        <end position="228"/>
    </location>
</feature>
<dbReference type="PaxDb" id="30732-ENSOMEP00000032161"/>
<keyword evidence="7 17" id="KW-1133">Transmembrane helix</keyword>
<evidence type="ECO:0000256" key="9">
    <source>
        <dbReference type="ARBA" id="ARBA00023084"/>
    </source>
</evidence>
<dbReference type="InterPro" id="IPR003912">
    <property type="entry name" value="Protea_act_rcpt"/>
</dbReference>
<evidence type="ECO:0000256" key="13">
    <source>
        <dbReference type="ARBA" id="ARBA00023180"/>
    </source>
</evidence>
<dbReference type="Pfam" id="PF00001">
    <property type="entry name" value="7tm_1"/>
    <property type="match status" value="1"/>
</dbReference>
<keyword evidence="3" id="KW-1003">Cell membrane</keyword>
<evidence type="ECO:0000256" key="10">
    <source>
        <dbReference type="ARBA" id="ARBA00023136"/>
    </source>
</evidence>
<keyword evidence="9" id="KW-0094">Blood coagulation</keyword>
<name>A0A3B3DQG0_ORYME</name>
<feature type="transmembrane region" description="Helical" evidence="17">
    <location>
        <begin position="302"/>
        <end position="326"/>
    </location>
</feature>
<dbReference type="Proteomes" id="UP000646548">
    <property type="component" value="Unassembled WGS sequence"/>
</dbReference>
<keyword evidence="8" id="KW-0297">G-protein coupled receptor</keyword>
<dbReference type="PANTHER" id="PTHR24232">
    <property type="entry name" value="G-PROTEIN COUPLED RECEPTOR"/>
    <property type="match status" value="1"/>
</dbReference>
<dbReference type="GeneTree" id="ENSGT01050000244840"/>
<dbReference type="OMA" id="YFITLCC"/>
<dbReference type="GO" id="GO:0030194">
    <property type="term" value="P:positive regulation of blood coagulation"/>
    <property type="evidence" value="ECO:0007669"/>
    <property type="project" value="TreeGrafter"/>
</dbReference>
<keyword evidence="12 20" id="KW-0675">Receptor</keyword>
<evidence type="ECO:0000256" key="15">
    <source>
        <dbReference type="ARBA" id="ARBA00031780"/>
    </source>
</evidence>
<dbReference type="Gene3D" id="1.20.1070.10">
    <property type="entry name" value="Rhodopsin 7-helix transmembrane proteins"/>
    <property type="match status" value="1"/>
</dbReference>
<dbReference type="OrthoDB" id="8881832at2759"/>
<evidence type="ECO:0000256" key="7">
    <source>
        <dbReference type="ARBA" id="ARBA00022989"/>
    </source>
</evidence>
<accession>A0A3B3DQG0</accession>
<organism evidence="21 22">
    <name type="scientific">Oryzias melastigma</name>
    <name type="common">Marine medaka</name>
    <dbReference type="NCBI Taxonomy" id="30732"/>
    <lineage>
        <taxon>Eukaryota</taxon>
        <taxon>Metazoa</taxon>
        <taxon>Chordata</taxon>
        <taxon>Craniata</taxon>
        <taxon>Vertebrata</taxon>
        <taxon>Euteleostomi</taxon>
        <taxon>Actinopterygii</taxon>
        <taxon>Neopterygii</taxon>
        <taxon>Teleostei</taxon>
        <taxon>Neoteleostei</taxon>
        <taxon>Acanthomorphata</taxon>
        <taxon>Ovalentaria</taxon>
        <taxon>Atherinomorphae</taxon>
        <taxon>Beloniformes</taxon>
        <taxon>Adrianichthyidae</taxon>
        <taxon>Oryziinae</taxon>
        <taxon>Oryzias</taxon>
    </lineage>
</organism>
<feature type="transmembrane region" description="Helical" evidence="17">
    <location>
        <begin position="170"/>
        <end position="197"/>
    </location>
</feature>
<dbReference type="SUPFAM" id="SSF81321">
    <property type="entry name" value="Family A G protein-coupled receptor-like"/>
    <property type="match status" value="1"/>
</dbReference>
<evidence type="ECO:0000256" key="12">
    <source>
        <dbReference type="ARBA" id="ARBA00023170"/>
    </source>
</evidence>
<reference evidence="20" key="2">
    <citation type="journal article" name="BMC Genomics">
        <title>Long-read sequencing and de novo genome assembly of marine medaka (Oryzias melastigma).</title>
        <authorList>
            <person name="Liang P."/>
            <person name="Saqib H.S.A."/>
            <person name="Ni X."/>
            <person name="Shen Y."/>
        </authorList>
    </citation>
    <scope>NUCLEOTIDE SEQUENCE</scope>
    <source>
        <strain evidence="20">Bigg-433</strain>
    </source>
</reference>
<feature type="chain" id="PRO_5044589103" description="Proteinase-activated receptor 1" evidence="18">
    <location>
        <begin position="23"/>
        <end position="442"/>
    </location>
</feature>
<comment type="subcellular location">
    <subcellularLocation>
        <location evidence="1">Cell membrane</location>
        <topology evidence="1">Multi-pass membrane protein</topology>
    </subcellularLocation>
</comment>
<reference evidence="21" key="1">
    <citation type="submission" date="2025-05" db="UniProtKB">
        <authorList>
            <consortium name="Ensembl"/>
        </authorList>
    </citation>
    <scope>IDENTIFICATION</scope>
</reference>
<keyword evidence="22" id="KW-1185">Reference proteome</keyword>
<evidence type="ECO:0000313" key="22">
    <source>
        <dbReference type="Proteomes" id="UP000261560"/>
    </source>
</evidence>
<proteinExistence type="predicted"/>
<keyword evidence="14" id="KW-0807">Transducer</keyword>
<evidence type="ECO:0000256" key="4">
    <source>
        <dbReference type="ARBA" id="ARBA00022692"/>
    </source>
</evidence>
<dbReference type="PROSITE" id="PS50262">
    <property type="entry name" value="G_PROTEIN_RECEP_F1_2"/>
    <property type="match status" value="1"/>
</dbReference>
<evidence type="ECO:0000256" key="11">
    <source>
        <dbReference type="ARBA" id="ARBA00023157"/>
    </source>
</evidence>
<keyword evidence="10 17" id="KW-0472">Membrane</keyword>
<dbReference type="AlphaFoldDB" id="A0A3B3DQG0"/>
<feature type="domain" description="G-protein coupled receptors family 1 profile" evidence="19">
    <location>
        <begin position="108"/>
        <end position="367"/>
    </location>
</feature>
<feature type="transmembrane region" description="Helical" evidence="17">
    <location>
        <begin position="346"/>
        <end position="369"/>
    </location>
</feature>
<dbReference type="InterPro" id="IPR017452">
    <property type="entry name" value="GPCR_Rhodpsn_7TM"/>
</dbReference>
<keyword evidence="4 17" id="KW-0812">Transmembrane</keyword>
<evidence type="ECO:0000256" key="18">
    <source>
        <dbReference type="SAM" id="SignalP"/>
    </source>
</evidence>
<dbReference type="Proteomes" id="UP000261560">
    <property type="component" value="Unplaced"/>
</dbReference>
<evidence type="ECO:0000256" key="17">
    <source>
        <dbReference type="SAM" id="Phobius"/>
    </source>
</evidence>
<evidence type="ECO:0000256" key="16">
    <source>
        <dbReference type="PIRSR" id="PIRSR603912-52"/>
    </source>
</evidence>
<feature type="transmembrane region" description="Helical" evidence="17">
    <location>
        <begin position="92"/>
        <end position="117"/>
    </location>
</feature>
<dbReference type="FunFam" id="1.20.1070.10:FF:000040">
    <property type="entry name" value="Coagulation factor 2 (thrombin) receptor"/>
    <property type="match status" value="1"/>
</dbReference>
<dbReference type="GO" id="GO:0007596">
    <property type="term" value="P:blood coagulation"/>
    <property type="evidence" value="ECO:0007669"/>
    <property type="project" value="UniProtKB-KW"/>
</dbReference>
<evidence type="ECO:0000259" key="19">
    <source>
        <dbReference type="PROSITE" id="PS50262"/>
    </source>
</evidence>
<dbReference type="EMBL" id="WKFB01000482">
    <property type="protein sequence ID" value="KAF6721714.1"/>
    <property type="molecule type" value="Genomic_DNA"/>
</dbReference>
<evidence type="ECO:0000256" key="14">
    <source>
        <dbReference type="ARBA" id="ARBA00023224"/>
    </source>
</evidence>
<evidence type="ECO:0000313" key="21">
    <source>
        <dbReference type="Ensembl" id="ENSOMEP00000032161.1"/>
    </source>
</evidence>
<feature type="transmembrane region" description="Helical" evidence="17">
    <location>
        <begin position="129"/>
        <end position="150"/>
    </location>
</feature>
<feature type="transmembrane region" description="Helical" evidence="17">
    <location>
        <begin position="257"/>
        <end position="281"/>
    </location>
</feature>
<dbReference type="InterPro" id="IPR000276">
    <property type="entry name" value="GPCR_Rhodpsn"/>
</dbReference>
<dbReference type="PANTHER" id="PTHR24232:SF20">
    <property type="entry name" value="PROTEINASE-ACTIVATED RECEPTOR 1"/>
    <property type="match status" value="1"/>
</dbReference>
<evidence type="ECO:0000256" key="1">
    <source>
        <dbReference type="ARBA" id="ARBA00004651"/>
    </source>
</evidence>
<sequence length="442" mass="49941">MFSTSWRCLLLVVVCGCATSRALKNDSLPRTFIRFSDPFTDEPIDMDSVIGLETNKSTPFSRNRETNQSAPRHRLSLSEEARLFLTGSVSTILIPSFYTLVCCISVPINILAVLAFARGIRPKKPAAIYMLNLAATDLLFALLLPFKISYHFEGNNWRFGEFMCRAVTAAFYWNMYCSVLLITCISIDRLLAVVYPIDSLTWRRPQNSVKACISMWILSLAGSIPLVISKQTFDLPDLNITTCHDVQSSESIMWLRLYFITLCCALFFLPLLVTMVSYSRVIWSLSSIPRGIPGSSRRRTRAVVMVLMVLVIFLLCFFPTNCLLLAHYLLFDQDLEKNRDTPDGSYGLYLLFMCLGSLNCVLDPLVYYFGSSQCQRQLSSLLTCERIKDRGDISHSSSNSCRSSKRAILKSSCTESSKLNSSIVKTDPREEGLQSQYRKLLV</sequence>
<keyword evidence="5" id="KW-0356">Hemostasis</keyword>